<organism evidence="1 2">
    <name type="scientific">Halohasta litorea</name>
    <dbReference type="NCBI Taxonomy" id="869891"/>
    <lineage>
        <taxon>Archaea</taxon>
        <taxon>Methanobacteriati</taxon>
        <taxon>Methanobacteriota</taxon>
        <taxon>Stenosarchaea group</taxon>
        <taxon>Halobacteria</taxon>
        <taxon>Halobacteriales</taxon>
        <taxon>Haloferacaceae</taxon>
        <taxon>Halohasta</taxon>
    </lineage>
</organism>
<dbReference type="CDD" id="cd00090">
    <property type="entry name" value="HTH_ARSR"/>
    <property type="match status" value="1"/>
</dbReference>
<comment type="caution">
    <text evidence="1">The sequence shown here is derived from an EMBL/GenBank/DDBJ whole genome shotgun (WGS) entry which is preliminary data.</text>
</comment>
<dbReference type="Pfam" id="PF12840">
    <property type="entry name" value="HTH_20"/>
    <property type="match status" value="1"/>
</dbReference>
<dbReference type="InterPro" id="IPR036390">
    <property type="entry name" value="WH_DNA-bd_sf"/>
</dbReference>
<dbReference type="InterPro" id="IPR011991">
    <property type="entry name" value="ArsR-like_HTH"/>
</dbReference>
<reference evidence="1 2" key="1">
    <citation type="journal article" date="2019" name="Int. J. Syst. Evol. Microbiol.">
        <title>The Global Catalogue of Microorganisms (GCM) 10K type strain sequencing project: providing services to taxonomists for standard genome sequencing and annotation.</title>
        <authorList>
            <consortium name="The Broad Institute Genomics Platform"/>
            <consortium name="The Broad Institute Genome Sequencing Center for Infectious Disease"/>
            <person name="Wu L."/>
            <person name="Ma J."/>
        </authorList>
    </citation>
    <scope>NUCLEOTIDE SEQUENCE [LARGE SCALE GENOMIC DNA]</scope>
    <source>
        <strain evidence="1 2">CGMCC 1.10593</strain>
    </source>
</reference>
<evidence type="ECO:0000313" key="2">
    <source>
        <dbReference type="Proteomes" id="UP001597052"/>
    </source>
</evidence>
<evidence type="ECO:0000313" key="1">
    <source>
        <dbReference type="EMBL" id="MFD1641699.1"/>
    </source>
</evidence>
<dbReference type="RefSeq" id="WP_256396702.1">
    <property type="nucleotide sequence ID" value="NZ_JANHDJ010000005.1"/>
</dbReference>
<sequence length="118" mass="13359">MDEATDGLSAATLGELLEDEYARSILAETSVEPLSATELAERCDASSPTIYRRINRLQELDMLDEEQTLNPDGHHYRRFSARLERVTIELSDGGYEVSVDRTTDDAVDRFTELYEGLR</sequence>
<dbReference type="EMBL" id="JBHUDM010000002">
    <property type="protein sequence ID" value="MFD1641699.1"/>
    <property type="molecule type" value="Genomic_DNA"/>
</dbReference>
<gene>
    <name evidence="1" type="ORF">ACFSBW_07410</name>
</gene>
<dbReference type="InterPro" id="IPR036388">
    <property type="entry name" value="WH-like_DNA-bd_sf"/>
</dbReference>
<dbReference type="AlphaFoldDB" id="A0ABD6D961"/>
<name>A0ABD6D961_9EURY</name>
<keyword evidence="2" id="KW-1185">Reference proteome</keyword>
<dbReference type="SUPFAM" id="SSF46785">
    <property type="entry name" value="Winged helix' DNA-binding domain"/>
    <property type="match status" value="1"/>
</dbReference>
<dbReference type="Proteomes" id="UP001597052">
    <property type="component" value="Unassembled WGS sequence"/>
</dbReference>
<protein>
    <submittedName>
        <fullName evidence="1">ArsR/SmtB family transcription factor</fullName>
    </submittedName>
</protein>
<accession>A0ABD6D961</accession>
<proteinExistence type="predicted"/>
<dbReference type="Gene3D" id="1.10.10.10">
    <property type="entry name" value="Winged helix-like DNA-binding domain superfamily/Winged helix DNA-binding domain"/>
    <property type="match status" value="1"/>
</dbReference>